<dbReference type="GO" id="GO:0006564">
    <property type="term" value="P:L-serine biosynthetic process"/>
    <property type="evidence" value="ECO:0007669"/>
    <property type="project" value="UniProtKB-KW"/>
</dbReference>
<keyword evidence="8" id="KW-0663">Pyridoxal phosphate</keyword>
<dbReference type="FunFam" id="3.40.640.10:FF:000010">
    <property type="entry name" value="Phosphoserine aminotransferase"/>
    <property type="match status" value="1"/>
</dbReference>
<evidence type="ECO:0000256" key="8">
    <source>
        <dbReference type="ARBA" id="ARBA00022898"/>
    </source>
</evidence>
<dbReference type="GO" id="GO:0005737">
    <property type="term" value="C:cytoplasm"/>
    <property type="evidence" value="ECO:0007669"/>
    <property type="project" value="TreeGrafter"/>
</dbReference>
<dbReference type="InterPro" id="IPR000192">
    <property type="entry name" value="Aminotrans_V_dom"/>
</dbReference>
<dbReference type="InterPro" id="IPR015421">
    <property type="entry name" value="PyrdxlP-dep_Trfase_major"/>
</dbReference>
<dbReference type="PANTHER" id="PTHR43247:SF1">
    <property type="entry name" value="PHOSPHOSERINE AMINOTRANSFERASE"/>
    <property type="match status" value="1"/>
</dbReference>
<feature type="domain" description="Aminotransferase class V" evidence="12">
    <location>
        <begin position="5"/>
        <end position="348"/>
    </location>
</feature>
<evidence type="ECO:0000256" key="6">
    <source>
        <dbReference type="ARBA" id="ARBA00022605"/>
    </source>
</evidence>
<dbReference type="GO" id="GO:0004648">
    <property type="term" value="F:O-phospho-L-serine:2-oxoglutarate aminotransferase activity"/>
    <property type="evidence" value="ECO:0007669"/>
    <property type="project" value="UniProtKB-EC"/>
</dbReference>
<comment type="cofactor">
    <cofactor evidence="1">
        <name>pyridoxal 5'-phosphate</name>
        <dbReference type="ChEBI" id="CHEBI:597326"/>
    </cofactor>
</comment>
<evidence type="ECO:0000256" key="5">
    <source>
        <dbReference type="ARBA" id="ARBA00022576"/>
    </source>
</evidence>
<keyword evidence="6" id="KW-0028">Amino-acid biosynthesis</keyword>
<keyword evidence="5" id="KW-0032">Aminotransferase</keyword>
<dbReference type="HAMAP" id="MF_00160">
    <property type="entry name" value="SerC_aminotrans_5"/>
    <property type="match status" value="1"/>
</dbReference>
<reference evidence="13" key="1">
    <citation type="submission" date="2020-05" db="EMBL/GenBank/DDBJ databases">
        <authorList>
            <person name="Chiriac C."/>
            <person name="Salcher M."/>
            <person name="Ghai R."/>
            <person name="Kavagutti S V."/>
        </authorList>
    </citation>
    <scope>NUCLEOTIDE SEQUENCE</scope>
</reference>
<comment type="pathway">
    <text evidence="2">Amino-acid biosynthesis; L-serine biosynthesis; L-serine from 3-phospho-D-glycerate: step 2/3.</text>
</comment>
<dbReference type="FunFam" id="3.90.1150.10:FF:000006">
    <property type="entry name" value="Phosphoserine aminotransferase"/>
    <property type="match status" value="1"/>
</dbReference>
<comment type="catalytic activity">
    <reaction evidence="10">
        <text>4-(phosphooxy)-L-threonine + 2-oxoglutarate = (R)-3-hydroxy-2-oxo-4-phosphooxybutanoate + L-glutamate</text>
        <dbReference type="Rhea" id="RHEA:16573"/>
        <dbReference type="ChEBI" id="CHEBI:16810"/>
        <dbReference type="ChEBI" id="CHEBI:29985"/>
        <dbReference type="ChEBI" id="CHEBI:58452"/>
        <dbReference type="ChEBI" id="CHEBI:58538"/>
        <dbReference type="EC" id="2.6.1.52"/>
    </reaction>
</comment>
<dbReference type="InterPro" id="IPR015424">
    <property type="entry name" value="PyrdxlP-dep_Trfase"/>
</dbReference>
<dbReference type="AlphaFoldDB" id="A0A6J6PC72"/>
<name>A0A6J6PC72_9ZZZZ</name>
<protein>
    <recommendedName>
        <fullName evidence="4">phosphoserine transaminase</fullName>
        <ecNumber evidence="4">2.6.1.52</ecNumber>
    </recommendedName>
</protein>
<evidence type="ECO:0000256" key="2">
    <source>
        <dbReference type="ARBA" id="ARBA00005099"/>
    </source>
</evidence>
<dbReference type="EC" id="2.6.1.52" evidence="4"/>
<dbReference type="GO" id="GO:0030170">
    <property type="term" value="F:pyridoxal phosphate binding"/>
    <property type="evidence" value="ECO:0007669"/>
    <property type="project" value="TreeGrafter"/>
</dbReference>
<dbReference type="Pfam" id="PF00266">
    <property type="entry name" value="Aminotran_5"/>
    <property type="match status" value="1"/>
</dbReference>
<organism evidence="13">
    <name type="scientific">freshwater metagenome</name>
    <dbReference type="NCBI Taxonomy" id="449393"/>
    <lineage>
        <taxon>unclassified sequences</taxon>
        <taxon>metagenomes</taxon>
        <taxon>ecological metagenomes</taxon>
    </lineage>
</organism>
<comment type="similarity">
    <text evidence="3">Belongs to the class-V pyridoxal-phosphate-dependent aminotransferase family. SerC subfamily.</text>
</comment>
<dbReference type="Gene3D" id="3.40.640.10">
    <property type="entry name" value="Type I PLP-dependent aspartate aminotransferase-like (Major domain)"/>
    <property type="match status" value="1"/>
</dbReference>
<keyword evidence="9" id="KW-0718">Serine biosynthesis</keyword>
<dbReference type="UniPathway" id="UPA00135">
    <property type="reaction ID" value="UER00197"/>
</dbReference>
<comment type="catalytic activity">
    <reaction evidence="11">
        <text>O-phospho-L-serine + 2-oxoglutarate = 3-phosphooxypyruvate + L-glutamate</text>
        <dbReference type="Rhea" id="RHEA:14329"/>
        <dbReference type="ChEBI" id="CHEBI:16810"/>
        <dbReference type="ChEBI" id="CHEBI:18110"/>
        <dbReference type="ChEBI" id="CHEBI:29985"/>
        <dbReference type="ChEBI" id="CHEBI:57524"/>
        <dbReference type="EC" id="2.6.1.52"/>
    </reaction>
</comment>
<evidence type="ECO:0000256" key="7">
    <source>
        <dbReference type="ARBA" id="ARBA00022679"/>
    </source>
</evidence>
<evidence type="ECO:0000256" key="4">
    <source>
        <dbReference type="ARBA" id="ARBA00013030"/>
    </source>
</evidence>
<dbReference type="SUPFAM" id="SSF53383">
    <property type="entry name" value="PLP-dependent transferases"/>
    <property type="match status" value="1"/>
</dbReference>
<dbReference type="InterPro" id="IPR015422">
    <property type="entry name" value="PyrdxlP-dep_Trfase_small"/>
</dbReference>
<evidence type="ECO:0000256" key="10">
    <source>
        <dbReference type="ARBA" id="ARBA00047630"/>
    </source>
</evidence>
<keyword evidence="7" id="KW-0808">Transferase</keyword>
<dbReference type="InterPro" id="IPR022278">
    <property type="entry name" value="Pser_aminoTfrase"/>
</dbReference>
<dbReference type="EMBL" id="CAEZXP010000002">
    <property type="protein sequence ID" value="CAB4693974.1"/>
    <property type="molecule type" value="Genomic_DNA"/>
</dbReference>
<dbReference type="NCBIfam" id="NF003764">
    <property type="entry name" value="PRK05355.1"/>
    <property type="match status" value="1"/>
</dbReference>
<evidence type="ECO:0000256" key="1">
    <source>
        <dbReference type="ARBA" id="ARBA00001933"/>
    </source>
</evidence>
<evidence type="ECO:0000259" key="12">
    <source>
        <dbReference type="Pfam" id="PF00266"/>
    </source>
</evidence>
<evidence type="ECO:0000313" key="13">
    <source>
        <dbReference type="EMBL" id="CAB4693974.1"/>
    </source>
</evidence>
<gene>
    <name evidence="13" type="ORF">UFOPK2399_00898</name>
</gene>
<dbReference type="PANTHER" id="PTHR43247">
    <property type="entry name" value="PHOSPHOSERINE AMINOTRANSFERASE"/>
    <property type="match status" value="1"/>
</dbReference>
<evidence type="ECO:0000256" key="11">
    <source>
        <dbReference type="ARBA" id="ARBA00049007"/>
    </source>
</evidence>
<evidence type="ECO:0000256" key="9">
    <source>
        <dbReference type="ARBA" id="ARBA00023299"/>
    </source>
</evidence>
<accession>A0A6J6PC72</accession>
<evidence type="ECO:0000256" key="3">
    <source>
        <dbReference type="ARBA" id="ARBA00006904"/>
    </source>
</evidence>
<sequence>MSTDVLNFSAGPAMLPHSVIERLRDTLDEWDGKSASVIEISHRDKSFIEVVERAEASLKRILGMDDEWQVLFLGGGATGQFAGVPLNLLQPGRSAGYIDTGQWGGKAIQEARKFGDIVVTASAKDDGYAKLPDLALVDIDPNWAYLHFCANETVDGTQYGTIAQTAHSVPLVADCSSELLTRVMPLDRFAAFYGGAQKNVGPAGVTIVCVRKELLGSPQAICPAVWDWTQQGANDSALNTPPVYAILASGFVFEWVEEHGGVPAAAARAAEKSTLLYETIDRIPLYSNDRATRSKTNIVFRLTTEELEKQFLKEAEANGMIGLKGHRAVGGCRASVYLAMPMEGVQTLVAFMEDFAQRNG</sequence>
<dbReference type="Gene3D" id="3.90.1150.10">
    <property type="entry name" value="Aspartate Aminotransferase, domain 1"/>
    <property type="match status" value="1"/>
</dbReference>
<dbReference type="PIRSF" id="PIRSF000525">
    <property type="entry name" value="SerC"/>
    <property type="match status" value="1"/>
</dbReference>
<proteinExistence type="inferred from homology"/>